<organism evidence="2 3">
    <name type="scientific">Rhodococcus spongiicola</name>
    <dbReference type="NCBI Taxonomy" id="2487352"/>
    <lineage>
        <taxon>Bacteria</taxon>
        <taxon>Bacillati</taxon>
        <taxon>Actinomycetota</taxon>
        <taxon>Actinomycetes</taxon>
        <taxon>Mycobacteriales</taxon>
        <taxon>Nocardiaceae</taxon>
        <taxon>Rhodococcus</taxon>
    </lineage>
</organism>
<dbReference type="PANTHER" id="PTHR43861:SF1">
    <property type="entry name" value="TRANS-ACONITATE 2-METHYLTRANSFERASE"/>
    <property type="match status" value="1"/>
</dbReference>
<feature type="domain" description="Methyltransferase" evidence="1">
    <location>
        <begin position="42"/>
        <end position="145"/>
    </location>
</feature>
<evidence type="ECO:0000313" key="3">
    <source>
        <dbReference type="Proteomes" id="UP000284333"/>
    </source>
</evidence>
<dbReference type="Proteomes" id="UP000284333">
    <property type="component" value="Unassembled WGS sequence"/>
</dbReference>
<protein>
    <submittedName>
        <fullName evidence="2">Class I SAM-dependent methyltransferase</fullName>
    </submittedName>
</protein>
<dbReference type="AlphaFoldDB" id="A0A3S3ZIU0"/>
<dbReference type="InterPro" id="IPR029063">
    <property type="entry name" value="SAM-dependent_MTases_sf"/>
</dbReference>
<proteinExistence type="predicted"/>
<dbReference type="PANTHER" id="PTHR43861">
    <property type="entry name" value="TRANS-ACONITATE 2-METHYLTRANSFERASE-RELATED"/>
    <property type="match status" value="1"/>
</dbReference>
<reference evidence="2 3" key="1">
    <citation type="submission" date="2018-11" db="EMBL/GenBank/DDBJ databases">
        <title>Rhodococcus spongicola sp. nov. and Rhodococcus xishaensis sp. nov. from marine sponges.</title>
        <authorList>
            <person name="Li L."/>
            <person name="Lin H.W."/>
        </authorList>
    </citation>
    <scope>NUCLEOTIDE SEQUENCE [LARGE SCALE GENOMIC DNA]</scope>
    <source>
        <strain evidence="2 3">LHW50502</strain>
    </source>
</reference>
<dbReference type="GO" id="GO:0032259">
    <property type="term" value="P:methylation"/>
    <property type="evidence" value="ECO:0007669"/>
    <property type="project" value="UniProtKB-KW"/>
</dbReference>
<evidence type="ECO:0000259" key="1">
    <source>
        <dbReference type="Pfam" id="PF13847"/>
    </source>
</evidence>
<name>A0A3S3ZIU0_9NOCA</name>
<dbReference type="Pfam" id="PF13847">
    <property type="entry name" value="Methyltransf_31"/>
    <property type="match status" value="1"/>
</dbReference>
<gene>
    <name evidence="2" type="ORF">EF834_14970</name>
</gene>
<dbReference type="GO" id="GO:0008168">
    <property type="term" value="F:methyltransferase activity"/>
    <property type="evidence" value="ECO:0007669"/>
    <property type="project" value="UniProtKB-KW"/>
</dbReference>
<keyword evidence="3" id="KW-1185">Reference proteome</keyword>
<keyword evidence="2" id="KW-0489">Methyltransferase</keyword>
<dbReference type="InterPro" id="IPR025714">
    <property type="entry name" value="Methyltranfer_dom"/>
</dbReference>
<evidence type="ECO:0000313" key="2">
    <source>
        <dbReference type="EMBL" id="RVW01698.1"/>
    </source>
</evidence>
<comment type="caution">
    <text evidence="2">The sequence shown here is derived from an EMBL/GenBank/DDBJ whole genome shotgun (WGS) entry which is preliminary data.</text>
</comment>
<dbReference type="CDD" id="cd02440">
    <property type="entry name" value="AdoMet_MTases"/>
    <property type="match status" value="1"/>
</dbReference>
<dbReference type="SUPFAM" id="SSF53335">
    <property type="entry name" value="S-adenosyl-L-methionine-dependent methyltransferases"/>
    <property type="match status" value="1"/>
</dbReference>
<dbReference type="Gene3D" id="3.40.50.150">
    <property type="entry name" value="Vaccinia Virus protein VP39"/>
    <property type="match status" value="1"/>
</dbReference>
<dbReference type="OrthoDB" id="9797252at2"/>
<accession>A0A3S3ZIU0</accession>
<dbReference type="RefSeq" id="WP_127948005.1">
    <property type="nucleotide sequence ID" value="NZ_RKLN01000005.1"/>
</dbReference>
<sequence>MNEPEAFWDKSAGKYDKTEERFEYIHTKSRENAKKHLKGTDIILDYGCGTGTTSCELASEVKEIHSLDISSKMIELADEKAAASDVANVTFVQADIFDKRYEEGTFDAILAFNVLHTVPNPHKVVERMHALLKPQGLVISVTPCLRDKMSLPVGIQILLFRILSKIGIIPIPIRRLKSSELDDLLKSRNFQIIDAEEIYKGASSYFMVAKRG</sequence>
<keyword evidence="2" id="KW-0808">Transferase</keyword>
<dbReference type="EMBL" id="RKLN01000005">
    <property type="protein sequence ID" value="RVW01698.1"/>
    <property type="molecule type" value="Genomic_DNA"/>
</dbReference>